<keyword evidence="9" id="KW-0472">Membrane</keyword>
<organism evidence="13 14">
    <name type="scientific">Oedothorax gibbosus</name>
    <dbReference type="NCBI Taxonomy" id="931172"/>
    <lineage>
        <taxon>Eukaryota</taxon>
        <taxon>Metazoa</taxon>
        <taxon>Ecdysozoa</taxon>
        <taxon>Arthropoda</taxon>
        <taxon>Chelicerata</taxon>
        <taxon>Arachnida</taxon>
        <taxon>Araneae</taxon>
        <taxon>Araneomorphae</taxon>
        <taxon>Entelegynae</taxon>
        <taxon>Araneoidea</taxon>
        <taxon>Linyphiidae</taxon>
        <taxon>Erigoninae</taxon>
        <taxon>Oedothorax</taxon>
    </lineage>
</organism>
<evidence type="ECO:0000256" key="6">
    <source>
        <dbReference type="ARBA" id="ARBA00022989"/>
    </source>
</evidence>
<dbReference type="Pfam" id="PF00858">
    <property type="entry name" value="ASC"/>
    <property type="match status" value="1"/>
</dbReference>
<evidence type="ECO:0000256" key="2">
    <source>
        <dbReference type="ARBA" id="ARBA00007193"/>
    </source>
</evidence>
<evidence type="ECO:0000256" key="1">
    <source>
        <dbReference type="ARBA" id="ARBA00004141"/>
    </source>
</evidence>
<dbReference type="PANTHER" id="PTHR11690:SF248">
    <property type="entry name" value="PICKPOCKET 17, ISOFORM A"/>
    <property type="match status" value="1"/>
</dbReference>
<protein>
    <recommendedName>
        <fullName evidence="15">Amiloride-sensitive sodium channel</fullName>
    </recommendedName>
</protein>
<evidence type="ECO:0000256" key="3">
    <source>
        <dbReference type="ARBA" id="ARBA00022448"/>
    </source>
</evidence>
<evidence type="ECO:0000256" key="5">
    <source>
        <dbReference type="ARBA" id="ARBA00022692"/>
    </source>
</evidence>
<dbReference type="GO" id="GO:0015280">
    <property type="term" value="F:ligand-gated sodium channel activity"/>
    <property type="evidence" value="ECO:0007669"/>
    <property type="project" value="TreeGrafter"/>
</dbReference>
<keyword evidence="14" id="KW-1185">Reference proteome</keyword>
<evidence type="ECO:0008006" key="15">
    <source>
        <dbReference type="Google" id="ProtNLM"/>
    </source>
</evidence>
<keyword evidence="5 12" id="KW-0812">Transmembrane</keyword>
<comment type="similarity">
    <text evidence="2 12">Belongs to the amiloride-sensitive sodium channel (TC 1.A.6) family.</text>
</comment>
<evidence type="ECO:0000256" key="12">
    <source>
        <dbReference type="RuleBase" id="RU000679"/>
    </source>
</evidence>
<evidence type="ECO:0000313" key="13">
    <source>
        <dbReference type="EMBL" id="KAG8199717.1"/>
    </source>
</evidence>
<comment type="subcellular location">
    <subcellularLocation>
        <location evidence="1">Membrane</location>
        <topology evidence="1">Multi-pass membrane protein</topology>
    </subcellularLocation>
</comment>
<keyword evidence="4 12" id="KW-0894">Sodium channel</keyword>
<evidence type="ECO:0000256" key="8">
    <source>
        <dbReference type="ARBA" id="ARBA00023065"/>
    </source>
</evidence>
<dbReference type="GO" id="GO:0005886">
    <property type="term" value="C:plasma membrane"/>
    <property type="evidence" value="ECO:0007669"/>
    <property type="project" value="TreeGrafter"/>
</dbReference>
<keyword evidence="6" id="KW-1133">Transmembrane helix</keyword>
<keyword evidence="11 12" id="KW-0407">Ion channel</keyword>
<evidence type="ECO:0000256" key="4">
    <source>
        <dbReference type="ARBA" id="ARBA00022461"/>
    </source>
</evidence>
<accession>A0AAV6VSQ6</accession>
<keyword evidence="8 12" id="KW-0406">Ion transport</keyword>
<comment type="caution">
    <text evidence="13">The sequence shown here is derived from an EMBL/GenBank/DDBJ whole genome shotgun (WGS) entry which is preliminary data.</text>
</comment>
<evidence type="ECO:0000256" key="9">
    <source>
        <dbReference type="ARBA" id="ARBA00023136"/>
    </source>
</evidence>
<dbReference type="AlphaFoldDB" id="A0AAV6VSQ6"/>
<proteinExistence type="inferred from homology"/>
<keyword evidence="7" id="KW-0915">Sodium</keyword>
<dbReference type="EMBL" id="JAFNEN010000025">
    <property type="protein sequence ID" value="KAG8199717.1"/>
    <property type="molecule type" value="Genomic_DNA"/>
</dbReference>
<keyword evidence="3 12" id="KW-0813">Transport</keyword>
<dbReference type="InterPro" id="IPR001873">
    <property type="entry name" value="ENaC"/>
</dbReference>
<dbReference type="PANTHER" id="PTHR11690">
    <property type="entry name" value="AMILORIDE-SENSITIVE SODIUM CHANNEL-RELATED"/>
    <property type="match status" value="1"/>
</dbReference>
<evidence type="ECO:0000313" key="14">
    <source>
        <dbReference type="Proteomes" id="UP000827092"/>
    </source>
</evidence>
<reference evidence="13 14" key="1">
    <citation type="journal article" date="2022" name="Nat. Ecol. Evol.">
        <title>A masculinizing supergene underlies an exaggerated male reproductive morph in a spider.</title>
        <authorList>
            <person name="Hendrickx F."/>
            <person name="De Corte Z."/>
            <person name="Sonet G."/>
            <person name="Van Belleghem S.M."/>
            <person name="Kostlbacher S."/>
            <person name="Vangestel C."/>
        </authorList>
    </citation>
    <scope>NUCLEOTIDE SEQUENCE [LARGE SCALE GENOMIC DNA]</scope>
    <source>
        <strain evidence="13">W744_W776</strain>
    </source>
</reference>
<dbReference type="PRINTS" id="PR01078">
    <property type="entry name" value="AMINACHANNEL"/>
</dbReference>
<evidence type="ECO:0000256" key="11">
    <source>
        <dbReference type="ARBA" id="ARBA00023303"/>
    </source>
</evidence>
<gene>
    <name evidence="13" type="ORF">JTE90_022163</name>
</gene>
<evidence type="ECO:0000256" key="10">
    <source>
        <dbReference type="ARBA" id="ARBA00023201"/>
    </source>
</evidence>
<dbReference type="Proteomes" id="UP000827092">
    <property type="component" value="Unassembled WGS sequence"/>
</dbReference>
<dbReference type="Gene3D" id="2.60.470.10">
    <property type="entry name" value="Acid-sensing ion channels like domains"/>
    <property type="match status" value="1"/>
</dbReference>
<sequence>MDIRMKREPEDFTPDVKAAIKSLNLDPKIEDLLTKLKLAHTSDVRDAEKYFHPTIRVVDDYGIPYDSMILSCSYGPEPCSDMVTLYSPDYGKCYMFNYVGIHNSKDTPVKKARQAGRHHGLQLYMQSRKEDTIPLLTRELGVRIVVHDPRSIPLASENGIDIRPGDMVSVNVEYTEIHRLGEPWGQCVKDGDVLPNNYSTVPYSQADCERYCIQKEIFRRCHCYHIRFLEASVVPKRTVICANSSEEGKK</sequence>
<keyword evidence="10 12" id="KW-0739">Sodium transport</keyword>
<evidence type="ECO:0000256" key="7">
    <source>
        <dbReference type="ARBA" id="ARBA00023053"/>
    </source>
</evidence>
<name>A0AAV6VSQ6_9ARAC</name>